<protein>
    <recommendedName>
        <fullName evidence="1">JmjC domain-containing protein</fullName>
    </recommendedName>
</protein>
<accession>A0ABZ1D0K9</accession>
<dbReference type="Proteomes" id="UP001329825">
    <property type="component" value="Chromosome 4"/>
</dbReference>
<evidence type="ECO:0000313" key="2">
    <source>
        <dbReference type="EMBL" id="WRT66501.1"/>
    </source>
</evidence>
<organism evidence="2 3">
    <name type="scientific">Kwoniella shivajii</name>
    <dbReference type="NCBI Taxonomy" id="564305"/>
    <lineage>
        <taxon>Eukaryota</taxon>
        <taxon>Fungi</taxon>
        <taxon>Dikarya</taxon>
        <taxon>Basidiomycota</taxon>
        <taxon>Agaricomycotina</taxon>
        <taxon>Tremellomycetes</taxon>
        <taxon>Tremellales</taxon>
        <taxon>Cryptococcaceae</taxon>
        <taxon>Kwoniella</taxon>
    </lineage>
</organism>
<feature type="domain" description="JmjC" evidence="1">
    <location>
        <begin position="98"/>
        <end position="297"/>
    </location>
</feature>
<dbReference type="Pfam" id="PF13621">
    <property type="entry name" value="Cupin_8"/>
    <property type="match status" value="1"/>
</dbReference>
<dbReference type="PANTHER" id="PTHR12461:SF105">
    <property type="entry name" value="HYPOXIA-INDUCIBLE FACTOR 1-ALPHA INHIBITOR"/>
    <property type="match status" value="1"/>
</dbReference>
<gene>
    <name evidence="2" type="ORF">IL334_003460</name>
</gene>
<proteinExistence type="predicted"/>
<reference evidence="2 3" key="1">
    <citation type="submission" date="2024-01" db="EMBL/GenBank/DDBJ databases">
        <title>Comparative genomics of Cryptococcus and Kwoniella reveals pathogenesis evolution and contrasting modes of karyotype evolution via chromosome fusion or intercentromeric recombination.</title>
        <authorList>
            <person name="Coelho M.A."/>
            <person name="David-Palma M."/>
            <person name="Shea T."/>
            <person name="Bowers K."/>
            <person name="McGinley-Smith S."/>
            <person name="Mohammad A.W."/>
            <person name="Gnirke A."/>
            <person name="Yurkov A.M."/>
            <person name="Nowrousian M."/>
            <person name="Sun S."/>
            <person name="Cuomo C.A."/>
            <person name="Heitman J."/>
        </authorList>
    </citation>
    <scope>NUCLEOTIDE SEQUENCE [LARGE SCALE GENOMIC DNA]</scope>
    <source>
        <strain evidence="2">CBS 11374</strain>
    </source>
</reference>
<name>A0ABZ1D0K9_9TREE</name>
<dbReference type="SUPFAM" id="SSF51197">
    <property type="entry name" value="Clavaminate synthase-like"/>
    <property type="match status" value="1"/>
</dbReference>
<dbReference type="EMBL" id="CP141884">
    <property type="protein sequence ID" value="WRT66501.1"/>
    <property type="molecule type" value="Genomic_DNA"/>
</dbReference>
<dbReference type="PANTHER" id="PTHR12461">
    <property type="entry name" value="HYPOXIA-INDUCIBLE FACTOR 1 ALPHA INHIBITOR-RELATED"/>
    <property type="match status" value="1"/>
</dbReference>
<keyword evidence="3" id="KW-1185">Reference proteome</keyword>
<evidence type="ECO:0000313" key="3">
    <source>
        <dbReference type="Proteomes" id="UP001329825"/>
    </source>
</evidence>
<dbReference type="Gene3D" id="2.60.120.650">
    <property type="entry name" value="Cupin"/>
    <property type="match status" value="1"/>
</dbReference>
<dbReference type="RefSeq" id="XP_062791241.1">
    <property type="nucleotide sequence ID" value="XM_062935190.1"/>
</dbReference>
<dbReference type="InterPro" id="IPR003347">
    <property type="entry name" value="JmjC_dom"/>
</dbReference>
<sequence>MTSLIPSARCIPRITPSRLREHLATPSPRPLHLPGLIAAWPALSQWRLSDQLREIRNAVGEERAVEVELGRKGRGYLDPDWQRVNLGFGIFLDAFIFNMIPSSAPKSQLPSAYLAQSDLLDSCPQLAEAVPLLPHFYQGSEKSLYRRTVWIGPDKSFTPFHKDPYVGIYSQGECQAVQLYANVAVQGNKIFHVLPPESAQHLSPSGLARHTNTSQIPLPVSRIFPRANSVFPNDDGLGDLPMNIINTCRSQLEKAFAMDGACEVYLKEGESVLIPEGWWHAAEGGDGPGVGVGAWFR</sequence>
<evidence type="ECO:0000259" key="1">
    <source>
        <dbReference type="PROSITE" id="PS51184"/>
    </source>
</evidence>
<dbReference type="PROSITE" id="PS51184">
    <property type="entry name" value="JMJC"/>
    <property type="match status" value="1"/>
</dbReference>
<dbReference type="InterPro" id="IPR041667">
    <property type="entry name" value="Cupin_8"/>
</dbReference>
<dbReference type="GeneID" id="87955591"/>